<dbReference type="SUPFAM" id="SSF53850">
    <property type="entry name" value="Periplasmic binding protein-like II"/>
    <property type="match status" value="1"/>
</dbReference>
<name>A0A3D8IM28_9HELI</name>
<dbReference type="AlphaFoldDB" id="A0A3D8IM28"/>
<protein>
    <submittedName>
        <fullName evidence="4">L-cystine-binding protein tcyA</fullName>
    </submittedName>
</protein>
<evidence type="ECO:0000313" key="4">
    <source>
        <dbReference type="EMBL" id="RDU66288.1"/>
    </source>
</evidence>
<dbReference type="Pfam" id="PF00497">
    <property type="entry name" value="SBP_bac_3"/>
    <property type="match status" value="1"/>
</dbReference>
<organism evidence="4 5">
    <name type="scientific">Helicobacter equorum</name>
    <dbReference type="NCBI Taxonomy" id="361872"/>
    <lineage>
        <taxon>Bacteria</taxon>
        <taxon>Pseudomonadati</taxon>
        <taxon>Campylobacterota</taxon>
        <taxon>Epsilonproteobacteria</taxon>
        <taxon>Campylobacterales</taxon>
        <taxon>Helicobacteraceae</taxon>
        <taxon>Helicobacter</taxon>
    </lineage>
</organism>
<dbReference type="SMART" id="SM00062">
    <property type="entry name" value="PBPb"/>
    <property type="match status" value="1"/>
</dbReference>
<accession>A0A3D8IM28</accession>
<reference evidence="4 5" key="1">
    <citation type="submission" date="2018-04" db="EMBL/GenBank/DDBJ databases">
        <title>Novel Campyloabacter and Helicobacter Species and Strains.</title>
        <authorList>
            <person name="Mannion A.J."/>
            <person name="Shen Z."/>
            <person name="Fox J.G."/>
        </authorList>
    </citation>
    <scope>NUCLEOTIDE SEQUENCE [LARGE SCALE GENOMIC DNA]</scope>
    <source>
        <strain evidence="4 5">MIT 12-6600</strain>
    </source>
</reference>
<evidence type="ECO:0000313" key="5">
    <source>
        <dbReference type="Proteomes" id="UP000256514"/>
    </source>
</evidence>
<dbReference type="PANTHER" id="PTHR35936:SF19">
    <property type="entry name" value="AMINO-ACID-BINDING PROTEIN YXEM-RELATED"/>
    <property type="match status" value="1"/>
</dbReference>
<evidence type="ECO:0000256" key="2">
    <source>
        <dbReference type="SAM" id="SignalP"/>
    </source>
</evidence>
<dbReference type="PROSITE" id="PS51257">
    <property type="entry name" value="PROKAR_LIPOPROTEIN"/>
    <property type="match status" value="1"/>
</dbReference>
<evidence type="ECO:0000256" key="1">
    <source>
        <dbReference type="ARBA" id="ARBA00022729"/>
    </source>
</evidence>
<sequence length="257" mass="28897">MKFIKLSFLLFLLIIVSACSDSSNKRIKVGSEGAYKPFSYVGKDGEIMGYDVDVLRILQEIDSSLDFEFKNAPWNALFLGLDSGRFDLLANQIIKTQEREEKYLFTTQSYFVSTSQFVARSDDETIKSVADLSGKVAGCVVGSAHTKILEDWNAKNGNILEIRYYKDLIPLLQDLVNKRIDVHLNDPASIADIIKEQNLSLKVLDERISQSPVYLVFRKEDSAKALITKIDSAILKAKESGKLSELSMKYFGVDQSK</sequence>
<dbReference type="InterPro" id="IPR001638">
    <property type="entry name" value="Solute-binding_3/MltF_N"/>
</dbReference>
<dbReference type="OrthoDB" id="5431130at2"/>
<keyword evidence="1 2" id="KW-0732">Signal</keyword>
<dbReference type="Proteomes" id="UP000256514">
    <property type="component" value="Unassembled WGS sequence"/>
</dbReference>
<proteinExistence type="predicted"/>
<evidence type="ECO:0000259" key="3">
    <source>
        <dbReference type="SMART" id="SM00062"/>
    </source>
</evidence>
<dbReference type="RefSeq" id="WP_115571461.1">
    <property type="nucleotide sequence ID" value="NZ_NXLT01000007.1"/>
</dbReference>
<keyword evidence="5" id="KW-1185">Reference proteome</keyword>
<comment type="caution">
    <text evidence="4">The sequence shown here is derived from an EMBL/GenBank/DDBJ whole genome shotgun (WGS) entry which is preliminary data.</text>
</comment>
<gene>
    <name evidence="4" type="ORF">CQA54_07375</name>
</gene>
<feature type="domain" description="Solute-binding protein family 3/N-terminal" evidence="3">
    <location>
        <begin position="26"/>
        <end position="254"/>
    </location>
</feature>
<feature type="chain" id="PRO_5017734757" evidence="2">
    <location>
        <begin position="21"/>
        <end position="257"/>
    </location>
</feature>
<dbReference type="PANTHER" id="PTHR35936">
    <property type="entry name" value="MEMBRANE-BOUND LYTIC MUREIN TRANSGLYCOSYLASE F"/>
    <property type="match status" value="1"/>
</dbReference>
<dbReference type="EMBL" id="NXLT01000007">
    <property type="protein sequence ID" value="RDU66288.1"/>
    <property type="molecule type" value="Genomic_DNA"/>
</dbReference>
<feature type="signal peptide" evidence="2">
    <location>
        <begin position="1"/>
        <end position="20"/>
    </location>
</feature>
<dbReference type="Gene3D" id="3.40.190.10">
    <property type="entry name" value="Periplasmic binding protein-like II"/>
    <property type="match status" value="2"/>
</dbReference>